<feature type="chain" id="PRO_5020253321" evidence="1">
    <location>
        <begin position="22"/>
        <end position="645"/>
    </location>
</feature>
<dbReference type="EMBL" id="SGPL01000035">
    <property type="protein sequence ID" value="THH19825.1"/>
    <property type="molecule type" value="Genomic_DNA"/>
</dbReference>
<gene>
    <name evidence="4" type="ORF">EW146_g1427</name>
</gene>
<dbReference type="Pfam" id="PF26053">
    <property type="entry name" value="DUF8016"/>
    <property type="match status" value="1"/>
</dbReference>
<dbReference type="PANTHER" id="PTHR46310:SF7">
    <property type="entry name" value="AMIDASE 1"/>
    <property type="match status" value="1"/>
</dbReference>
<accession>A0A4S4M4C8</accession>
<dbReference type="Pfam" id="PF01425">
    <property type="entry name" value="Amidase"/>
    <property type="match status" value="1"/>
</dbReference>
<organism evidence="4 5">
    <name type="scientific">Bondarzewia mesenterica</name>
    <dbReference type="NCBI Taxonomy" id="1095465"/>
    <lineage>
        <taxon>Eukaryota</taxon>
        <taxon>Fungi</taxon>
        <taxon>Dikarya</taxon>
        <taxon>Basidiomycota</taxon>
        <taxon>Agaricomycotina</taxon>
        <taxon>Agaricomycetes</taxon>
        <taxon>Russulales</taxon>
        <taxon>Bondarzewiaceae</taxon>
        <taxon>Bondarzewia</taxon>
    </lineage>
</organism>
<comment type="caution">
    <text evidence="4">The sequence shown here is derived from an EMBL/GenBank/DDBJ whole genome shotgun (WGS) entry which is preliminary data.</text>
</comment>
<evidence type="ECO:0000259" key="2">
    <source>
        <dbReference type="Pfam" id="PF01425"/>
    </source>
</evidence>
<dbReference type="Proteomes" id="UP000310158">
    <property type="component" value="Unassembled WGS sequence"/>
</dbReference>
<evidence type="ECO:0000313" key="5">
    <source>
        <dbReference type="Proteomes" id="UP000310158"/>
    </source>
</evidence>
<keyword evidence="5" id="KW-1185">Reference proteome</keyword>
<feature type="domain" description="Amidase" evidence="2">
    <location>
        <begin position="220"/>
        <end position="380"/>
    </location>
</feature>
<dbReference type="PROSITE" id="PS51257">
    <property type="entry name" value="PROKAR_LIPOPROTEIN"/>
    <property type="match status" value="1"/>
</dbReference>
<feature type="domain" description="Scytalone dehydratase-like protein Arp1 N-terminal" evidence="3">
    <location>
        <begin position="53"/>
        <end position="160"/>
    </location>
</feature>
<evidence type="ECO:0000256" key="1">
    <source>
        <dbReference type="SAM" id="SignalP"/>
    </source>
</evidence>
<dbReference type="AlphaFoldDB" id="A0A4S4M4C8"/>
<keyword evidence="1" id="KW-0732">Signal</keyword>
<dbReference type="InterPro" id="IPR058329">
    <property type="entry name" value="Arp1_N"/>
</dbReference>
<evidence type="ECO:0000313" key="4">
    <source>
        <dbReference type="EMBL" id="THH19825.1"/>
    </source>
</evidence>
<dbReference type="Gene3D" id="3.90.1300.10">
    <property type="entry name" value="Amidase signature (AS) domain"/>
    <property type="match status" value="1"/>
</dbReference>
<feature type="signal peptide" evidence="1">
    <location>
        <begin position="1"/>
        <end position="21"/>
    </location>
</feature>
<name>A0A4S4M4C8_9AGAM</name>
<dbReference type="InterPro" id="IPR036928">
    <property type="entry name" value="AS_sf"/>
</dbReference>
<evidence type="ECO:0000259" key="3">
    <source>
        <dbReference type="Pfam" id="PF26053"/>
    </source>
</evidence>
<dbReference type="OrthoDB" id="5423360at2759"/>
<dbReference type="PANTHER" id="PTHR46310">
    <property type="entry name" value="AMIDASE 1"/>
    <property type="match status" value="1"/>
</dbReference>
<protein>
    <submittedName>
        <fullName evidence="4">Uncharacterized protein</fullName>
    </submittedName>
</protein>
<sequence length="645" mass="69373">MALRTTVVVILLCIVLSCAWAPVTVSRTLIIGDNAFYLPDEPVFTLSGLAAVTGEILPFTVFASNGSEFTGTDLSKKISSWKSLDDVFDDNFLQAALFKASPGLISVEITTSAVEFLQTKGTQRLMLSDNVVPKTPLHQFTVIHLGAINLPPGPYVVAPDALGTPAVYKPLRLHFDDSQSFFKSVTARSNGSFAVVSASLDTDSSPYIGVPSRIYALEQDKSDFPLAGVRVSVKDIYFLKGIRASAGNRHFYALYPPRNATGPAVRRLMNAGADIVGTTKTVQFANGDRATADWVDYHASFVPRGDGNREPSGSSTGAGSGIASLDFIDVAIGTDTGGSIRGPSGVNGLYGLRPSVGAISLEEVLPLNDVLDTGGFIARDPKLFSAFGKAWYEGSFKSFPSFPKKILLSDDFQSVHGAAAAVYSGFFDKLQTFLGVQAANFSISAHWNATSETGVPISQWLNTTYPTMVAYHQWTVVGKQFFADYAAANGGRNPHINPAVLARWRYGEEQGAEGYAIALEQRSAFENWTLNNFLLEDSETCSDSLYFYPQNAGSYTSREIYYPSVASPPFGFSSGRIAVHARSPDMVMPIGQVPFNSTISGIVEQLPVTVSIVARRGCDFMLLDLLEALADAGIVQTVKTGRTAF</sequence>
<dbReference type="SUPFAM" id="SSF75304">
    <property type="entry name" value="Amidase signature (AS) enzymes"/>
    <property type="match status" value="1"/>
</dbReference>
<proteinExistence type="predicted"/>
<dbReference type="InterPro" id="IPR023631">
    <property type="entry name" value="Amidase_dom"/>
</dbReference>
<reference evidence="4 5" key="1">
    <citation type="submission" date="2019-02" db="EMBL/GenBank/DDBJ databases">
        <title>Genome sequencing of the rare red list fungi Bondarzewia mesenterica.</title>
        <authorList>
            <person name="Buettner E."/>
            <person name="Kellner H."/>
        </authorList>
    </citation>
    <scope>NUCLEOTIDE SEQUENCE [LARGE SCALE GENOMIC DNA]</scope>
    <source>
        <strain evidence="4 5">DSM 108281</strain>
    </source>
</reference>